<dbReference type="Proteomes" id="UP000280881">
    <property type="component" value="Unassembled WGS sequence"/>
</dbReference>
<keyword evidence="2" id="KW-1185">Reference proteome</keyword>
<proteinExistence type="predicted"/>
<organism evidence="1 2">
    <name type="scientific">Thermovibrio guaymasensis</name>
    <dbReference type="NCBI Taxonomy" id="240167"/>
    <lineage>
        <taxon>Bacteria</taxon>
        <taxon>Pseudomonadati</taxon>
        <taxon>Aquificota</taxon>
        <taxon>Aquificia</taxon>
        <taxon>Desulfurobacteriales</taxon>
        <taxon>Desulfurobacteriaceae</taxon>
        <taxon>Thermovibrio</taxon>
    </lineage>
</organism>
<sequence>MKLKLNLTIVLLITIFLLGCHHEETFYAITSDKQVSLPFKASGFFGYFKKRGIKFKIDSTKNTKELIKFINLSKYTIVITDEETGKKVESLSENWKKICTVALKFNREVPTAKKKFVLIVKSRLLKRKEKLIEILKGWNYGVDLLKDGAVIYYLTGKEKLEGIKFLKCQGSK</sequence>
<accession>A0A420W6M4</accession>
<reference evidence="1 2" key="1">
    <citation type="submission" date="2018-10" db="EMBL/GenBank/DDBJ databases">
        <title>Genomic Encyclopedia of Type Strains, Phase IV (KMG-IV): sequencing the most valuable type-strain genomes for metagenomic binning, comparative biology and taxonomic classification.</title>
        <authorList>
            <person name="Goeker M."/>
        </authorList>
    </citation>
    <scope>NUCLEOTIDE SEQUENCE [LARGE SCALE GENOMIC DNA]</scope>
    <source>
        <strain evidence="1 2">DSM 15521</strain>
    </source>
</reference>
<dbReference type="RefSeq" id="WP_121171061.1">
    <property type="nucleotide sequence ID" value="NZ_RBIE01000002.1"/>
</dbReference>
<dbReference type="PROSITE" id="PS51257">
    <property type="entry name" value="PROKAR_LIPOPROTEIN"/>
    <property type="match status" value="1"/>
</dbReference>
<protein>
    <recommendedName>
        <fullName evidence="3">Lipoprotein</fullName>
    </recommendedName>
</protein>
<name>A0A420W6M4_9BACT</name>
<evidence type="ECO:0000313" key="2">
    <source>
        <dbReference type="Proteomes" id="UP000280881"/>
    </source>
</evidence>
<evidence type="ECO:0008006" key="3">
    <source>
        <dbReference type="Google" id="ProtNLM"/>
    </source>
</evidence>
<gene>
    <name evidence="1" type="ORF">C7457_1198</name>
</gene>
<comment type="caution">
    <text evidence="1">The sequence shown here is derived from an EMBL/GenBank/DDBJ whole genome shotgun (WGS) entry which is preliminary data.</text>
</comment>
<dbReference type="OrthoDB" id="15488at2"/>
<dbReference type="EMBL" id="RBIE01000002">
    <property type="protein sequence ID" value="RKQ61751.1"/>
    <property type="molecule type" value="Genomic_DNA"/>
</dbReference>
<dbReference type="AlphaFoldDB" id="A0A420W6M4"/>
<evidence type="ECO:0000313" key="1">
    <source>
        <dbReference type="EMBL" id="RKQ61751.1"/>
    </source>
</evidence>